<dbReference type="Pfam" id="PF00155">
    <property type="entry name" value="Aminotran_1_2"/>
    <property type="match status" value="1"/>
</dbReference>
<dbReference type="EC" id="2.6.1.9" evidence="11"/>
<keyword evidence="5 11" id="KW-0032">Aminotransferase</keyword>
<gene>
    <name evidence="11" type="primary">hisC</name>
    <name evidence="13" type="ordered locus">Taci_0230</name>
</gene>
<keyword evidence="14" id="KW-1185">Reference proteome</keyword>
<dbReference type="KEGG" id="tai:Taci_0230"/>
<evidence type="ECO:0000313" key="14">
    <source>
        <dbReference type="Proteomes" id="UP000002030"/>
    </source>
</evidence>
<dbReference type="CDD" id="cd00609">
    <property type="entry name" value="AAT_like"/>
    <property type="match status" value="1"/>
</dbReference>
<sequence length="362" mass="39872">MTFQFEAHPKRSLEKLAPYEALPSGVDLPRGDLVVMNANESPYGPSPRALEGALGALKGGVNRYPDPSARDLTGALSAHWGVEEDRILVDNGLDGVITLLGITFLEEGDQVLHGEVTFSVYKSLAMRLGAVSVPVPMGDRWELDLEGFLQRIADRTRLVFVCNPNNPTGTLVSHRRMEEFMSLVPRRVLVVSDEAYGDFAGDDLPRTLELMERYPNLIMMRTFSKAYGLAGLRVGYLIAHPSVVMAMRRAKEPYGVNAVALGAALGALEDREHLRRTVEALLEGRRFLEEGLERLKVPFVRSHANFVFMPLGDRAGDVFRGLVARGVLVRLFDSLGAIRVSVGTPKENLAFLKALSEVICDE</sequence>
<keyword evidence="9 11" id="KW-0368">Histidine biosynthesis</keyword>
<evidence type="ECO:0000313" key="13">
    <source>
        <dbReference type="EMBL" id="ACZ18469.1"/>
    </source>
</evidence>
<organism evidence="13 14">
    <name type="scientific">Thermanaerovibrio acidaminovorans (strain ATCC 49978 / DSM 6589 / Su883)</name>
    <name type="common">Selenomonas acidaminovorans</name>
    <dbReference type="NCBI Taxonomy" id="525903"/>
    <lineage>
        <taxon>Bacteria</taxon>
        <taxon>Thermotogati</taxon>
        <taxon>Synergistota</taxon>
        <taxon>Synergistia</taxon>
        <taxon>Synergistales</taxon>
        <taxon>Synergistaceae</taxon>
        <taxon>Thermanaerovibrio</taxon>
    </lineage>
</organism>
<dbReference type="Gene3D" id="3.40.640.10">
    <property type="entry name" value="Type I PLP-dependent aspartate aminotransferase-like (Major domain)"/>
    <property type="match status" value="1"/>
</dbReference>
<dbReference type="PATRIC" id="fig|525903.6.peg.234"/>
<evidence type="ECO:0000256" key="3">
    <source>
        <dbReference type="ARBA" id="ARBA00007970"/>
    </source>
</evidence>
<dbReference type="EnsemblBacteria" id="ACZ18469">
    <property type="protein sequence ID" value="ACZ18469"/>
    <property type="gene ID" value="Taci_0230"/>
</dbReference>
<dbReference type="PANTHER" id="PTHR43643">
    <property type="entry name" value="HISTIDINOL-PHOSPHATE AMINOTRANSFERASE 2"/>
    <property type="match status" value="1"/>
</dbReference>
<evidence type="ECO:0000256" key="8">
    <source>
        <dbReference type="ARBA" id="ARBA00022898"/>
    </source>
</evidence>
<dbReference type="EMBL" id="CP001818">
    <property type="protein sequence ID" value="ACZ18469.1"/>
    <property type="molecule type" value="Genomic_DNA"/>
</dbReference>
<keyword evidence="7 11" id="KW-0808">Transferase</keyword>
<dbReference type="eggNOG" id="COG0079">
    <property type="taxonomic scope" value="Bacteria"/>
</dbReference>
<name>D1B866_THEAS</name>
<accession>D1B866</accession>
<evidence type="ECO:0000256" key="6">
    <source>
        <dbReference type="ARBA" id="ARBA00022605"/>
    </source>
</evidence>
<dbReference type="HOGENOM" id="CLU_017584_3_3_0"/>
<dbReference type="RefSeq" id="WP_012868985.1">
    <property type="nucleotide sequence ID" value="NC_013522.1"/>
</dbReference>
<keyword evidence="8 11" id="KW-0663">Pyridoxal phosphate</keyword>
<dbReference type="OrthoDB" id="9813612at2"/>
<dbReference type="GO" id="GO:0004400">
    <property type="term" value="F:histidinol-phosphate transaminase activity"/>
    <property type="evidence" value="ECO:0007669"/>
    <property type="project" value="UniProtKB-UniRule"/>
</dbReference>
<dbReference type="HAMAP" id="MF_01023">
    <property type="entry name" value="HisC_aminotrans_2"/>
    <property type="match status" value="1"/>
</dbReference>
<evidence type="ECO:0000256" key="5">
    <source>
        <dbReference type="ARBA" id="ARBA00022576"/>
    </source>
</evidence>
<evidence type="ECO:0000256" key="9">
    <source>
        <dbReference type="ARBA" id="ARBA00023102"/>
    </source>
</evidence>
<evidence type="ECO:0000256" key="11">
    <source>
        <dbReference type="HAMAP-Rule" id="MF_01023"/>
    </source>
</evidence>
<feature type="modified residue" description="N6-(pyridoxal phosphate)lysine" evidence="11">
    <location>
        <position position="225"/>
    </location>
</feature>
<dbReference type="GO" id="GO:0000105">
    <property type="term" value="P:L-histidine biosynthetic process"/>
    <property type="evidence" value="ECO:0007669"/>
    <property type="project" value="UniProtKB-UniRule"/>
</dbReference>
<evidence type="ECO:0000259" key="12">
    <source>
        <dbReference type="Pfam" id="PF00155"/>
    </source>
</evidence>
<dbReference type="PROSITE" id="PS00599">
    <property type="entry name" value="AA_TRANSFER_CLASS_2"/>
    <property type="match status" value="1"/>
</dbReference>
<dbReference type="SUPFAM" id="SSF53383">
    <property type="entry name" value="PLP-dependent transferases"/>
    <property type="match status" value="1"/>
</dbReference>
<evidence type="ECO:0000256" key="1">
    <source>
        <dbReference type="ARBA" id="ARBA00001933"/>
    </source>
</evidence>
<dbReference type="InterPro" id="IPR015422">
    <property type="entry name" value="PyrdxlP-dep_Trfase_small"/>
</dbReference>
<dbReference type="PANTHER" id="PTHR43643:SF6">
    <property type="entry name" value="HISTIDINOL-PHOSPHATE AMINOTRANSFERASE"/>
    <property type="match status" value="1"/>
</dbReference>
<evidence type="ECO:0000256" key="7">
    <source>
        <dbReference type="ARBA" id="ARBA00022679"/>
    </source>
</evidence>
<evidence type="ECO:0000256" key="10">
    <source>
        <dbReference type="ARBA" id="ARBA00047481"/>
    </source>
</evidence>
<comment type="pathway">
    <text evidence="2 11">Amino-acid biosynthesis; L-histidine biosynthesis; L-histidine from 5-phospho-alpha-D-ribose 1-diphosphate: step 7/9.</text>
</comment>
<feature type="domain" description="Aminotransferase class I/classII large" evidence="12">
    <location>
        <begin position="32"/>
        <end position="354"/>
    </location>
</feature>
<dbReference type="NCBIfam" id="TIGR01141">
    <property type="entry name" value="hisC"/>
    <property type="match status" value="1"/>
</dbReference>
<dbReference type="InterPro" id="IPR004839">
    <property type="entry name" value="Aminotransferase_I/II_large"/>
</dbReference>
<protein>
    <recommendedName>
        <fullName evidence="11">Histidinol-phosphate aminotransferase</fullName>
        <ecNumber evidence="11">2.6.1.9</ecNumber>
    </recommendedName>
    <alternativeName>
        <fullName evidence="11">Imidazole acetol-phosphate transaminase</fullName>
    </alternativeName>
</protein>
<keyword evidence="6 11" id="KW-0028">Amino-acid biosynthesis</keyword>
<dbReference type="Proteomes" id="UP000002030">
    <property type="component" value="Chromosome"/>
</dbReference>
<dbReference type="UniPathway" id="UPA00031">
    <property type="reaction ID" value="UER00012"/>
</dbReference>
<proteinExistence type="inferred from homology"/>
<dbReference type="InterPro" id="IPR015421">
    <property type="entry name" value="PyrdxlP-dep_Trfase_major"/>
</dbReference>
<dbReference type="InterPro" id="IPR005861">
    <property type="entry name" value="HisP_aminotrans"/>
</dbReference>
<dbReference type="STRING" id="525903.Taci_0230"/>
<comment type="subunit">
    <text evidence="4 11">Homodimer.</text>
</comment>
<comment type="cofactor">
    <cofactor evidence="1 11">
        <name>pyridoxal 5'-phosphate</name>
        <dbReference type="ChEBI" id="CHEBI:597326"/>
    </cofactor>
</comment>
<comment type="similarity">
    <text evidence="3 11">Belongs to the class-II pyridoxal-phosphate-dependent aminotransferase family. Histidinol-phosphate aminotransferase subfamily.</text>
</comment>
<evidence type="ECO:0000256" key="2">
    <source>
        <dbReference type="ARBA" id="ARBA00005011"/>
    </source>
</evidence>
<comment type="catalytic activity">
    <reaction evidence="10 11">
        <text>L-histidinol phosphate + 2-oxoglutarate = 3-(imidazol-4-yl)-2-oxopropyl phosphate + L-glutamate</text>
        <dbReference type="Rhea" id="RHEA:23744"/>
        <dbReference type="ChEBI" id="CHEBI:16810"/>
        <dbReference type="ChEBI" id="CHEBI:29985"/>
        <dbReference type="ChEBI" id="CHEBI:57766"/>
        <dbReference type="ChEBI" id="CHEBI:57980"/>
        <dbReference type="EC" id="2.6.1.9"/>
    </reaction>
</comment>
<reference evidence="13 14" key="1">
    <citation type="journal article" date="2009" name="Stand. Genomic Sci.">
        <title>Complete genome sequence of Thermanaerovibrio acidaminovorans type strain (Su883).</title>
        <authorList>
            <person name="Chovatia M."/>
            <person name="Sikorski J."/>
            <person name="Schroder M."/>
            <person name="Lapidus A."/>
            <person name="Nolan M."/>
            <person name="Tice H."/>
            <person name="Glavina Del Rio T."/>
            <person name="Copeland A."/>
            <person name="Cheng J.F."/>
            <person name="Lucas S."/>
            <person name="Chen F."/>
            <person name="Bruce D."/>
            <person name="Goodwin L."/>
            <person name="Pitluck S."/>
            <person name="Ivanova N."/>
            <person name="Mavromatis K."/>
            <person name="Ovchinnikova G."/>
            <person name="Pati A."/>
            <person name="Chen A."/>
            <person name="Palaniappan K."/>
            <person name="Land M."/>
            <person name="Hauser L."/>
            <person name="Chang Y.J."/>
            <person name="Jeffries C.D."/>
            <person name="Chain P."/>
            <person name="Saunders E."/>
            <person name="Detter J.C."/>
            <person name="Brettin T."/>
            <person name="Rohde M."/>
            <person name="Goker M."/>
            <person name="Spring S."/>
            <person name="Bristow J."/>
            <person name="Markowitz V."/>
            <person name="Hugenholtz P."/>
            <person name="Kyrpides N.C."/>
            <person name="Klenk H.P."/>
            <person name="Eisen J.A."/>
        </authorList>
    </citation>
    <scope>NUCLEOTIDE SEQUENCE [LARGE SCALE GENOMIC DNA]</scope>
    <source>
        <strain evidence="14">ATCC 49978 / DSM 6589 / Su883</strain>
    </source>
</reference>
<dbReference type="InterPro" id="IPR050106">
    <property type="entry name" value="HistidinolP_aminotransfase"/>
</dbReference>
<evidence type="ECO:0000256" key="4">
    <source>
        <dbReference type="ARBA" id="ARBA00011738"/>
    </source>
</evidence>
<dbReference type="Gene3D" id="3.90.1150.10">
    <property type="entry name" value="Aspartate Aminotransferase, domain 1"/>
    <property type="match status" value="1"/>
</dbReference>
<dbReference type="InterPro" id="IPR001917">
    <property type="entry name" value="Aminotrans_II_pyridoxalP_BS"/>
</dbReference>
<dbReference type="InterPro" id="IPR015424">
    <property type="entry name" value="PyrdxlP-dep_Trfase"/>
</dbReference>
<dbReference type="GO" id="GO:0030170">
    <property type="term" value="F:pyridoxal phosphate binding"/>
    <property type="evidence" value="ECO:0007669"/>
    <property type="project" value="InterPro"/>
</dbReference>
<dbReference type="AlphaFoldDB" id="D1B866"/>